<reference evidence="6" key="1">
    <citation type="submission" date="2014-03" db="EMBL/GenBank/DDBJ databases">
        <authorList>
            <person name="Zhang G."/>
            <person name="Zhu L."/>
            <person name="Fang P."/>
        </authorList>
    </citation>
    <scope>NUCLEOTIDE SEQUENCE</scope>
    <source>
        <strain evidence="6">NS1</strain>
        <plasmid evidence="6">pNSL1</plasmid>
    </source>
</reference>
<dbReference type="InterPro" id="IPR050153">
    <property type="entry name" value="Metal_Ion_Import_ABC"/>
</dbReference>
<evidence type="ECO:0000256" key="4">
    <source>
        <dbReference type="ARBA" id="ARBA00022840"/>
    </source>
</evidence>
<dbReference type="Gene3D" id="3.40.50.300">
    <property type="entry name" value="P-loop containing nucleotide triphosphate hydrolases"/>
    <property type="match status" value="1"/>
</dbReference>
<dbReference type="PANTHER" id="PTHR42734">
    <property type="entry name" value="METAL TRANSPORT SYSTEM ATP-BINDING PROTEIN TM_0124-RELATED"/>
    <property type="match status" value="1"/>
</dbReference>
<dbReference type="SUPFAM" id="SSF52540">
    <property type="entry name" value="P-loop containing nucleoside triphosphate hydrolases"/>
    <property type="match status" value="1"/>
</dbReference>
<dbReference type="InterPro" id="IPR003439">
    <property type="entry name" value="ABC_transporter-like_ATP-bd"/>
</dbReference>
<evidence type="ECO:0000256" key="2">
    <source>
        <dbReference type="ARBA" id="ARBA00022448"/>
    </source>
</evidence>
<organism evidence="6">
    <name type="scientific">Rhodococcus sp. NS1</name>
    <dbReference type="NCBI Taxonomy" id="402236"/>
    <lineage>
        <taxon>Bacteria</taxon>
        <taxon>Bacillati</taxon>
        <taxon>Actinomycetota</taxon>
        <taxon>Actinomycetes</taxon>
        <taxon>Mycobacteriales</taxon>
        <taxon>Nocardiaceae</taxon>
        <taxon>Rhodococcus</taxon>
    </lineage>
</organism>
<feature type="domain" description="ABC transporter" evidence="5">
    <location>
        <begin position="8"/>
        <end position="209"/>
    </location>
</feature>
<dbReference type="PROSITE" id="PS00211">
    <property type="entry name" value="ABC_TRANSPORTER_1"/>
    <property type="match status" value="1"/>
</dbReference>
<dbReference type="InterPro" id="IPR017871">
    <property type="entry name" value="ABC_transporter-like_CS"/>
</dbReference>
<protein>
    <recommendedName>
        <fullName evidence="5">ABC transporter domain-containing protein</fullName>
    </recommendedName>
</protein>
<keyword evidence="6" id="KW-0614">Plasmid</keyword>
<comment type="similarity">
    <text evidence="1">Belongs to the ABC transporter superfamily.</text>
</comment>
<dbReference type="PROSITE" id="PS50893">
    <property type="entry name" value="ABC_TRANSPORTER_2"/>
    <property type="match status" value="1"/>
</dbReference>
<evidence type="ECO:0000313" key="6">
    <source>
        <dbReference type="EMBL" id="AIU93702.1"/>
    </source>
</evidence>
<dbReference type="Pfam" id="PF00005">
    <property type="entry name" value="ABC_tran"/>
    <property type="match status" value="1"/>
</dbReference>
<keyword evidence="2" id="KW-0813">Transport</keyword>
<dbReference type="NCBIfam" id="NF040873">
    <property type="entry name" value="AztA"/>
    <property type="match status" value="1"/>
</dbReference>
<dbReference type="EMBL" id="KJ605395">
    <property type="protein sequence ID" value="AIU93702.1"/>
    <property type="molecule type" value="Genomic_DNA"/>
</dbReference>
<dbReference type="InterPro" id="IPR047748">
    <property type="entry name" value="AztA-like"/>
</dbReference>
<sequence length="209" mass="22292">MTTPTLALTAHALSYAYGERDVLHGVSITLPHGTVTAIAGPNGSGKSTLIELLAGVRTPRRGEISRCGQVALVVQRPSVPDTLPVTVVDVVTMGTWGRRLDRRSARRIVAEAIEKVNLAGFEKQPFSALSGGQRQRALLAQGIVQDTQILLLDEPAAGLDSASRQRTRELLAEHATRKRVAVACVTHDDESIAAADRVLRLDSGHVVVA</sequence>
<keyword evidence="3" id="KW-0547">Nucleotide-binding</keyword>
<name>A0A097SQA6_9NOCA</name>
<evidence type="ECO:0000256" key="3">
    <source>
        <dbReference type="ARBA" id="ARBA00022741"/>
    </source>
</evidence>
<dbReference type="InterPro" id="IPR027417">
    <property type="entry name" value="P-loop_NTPase"/>
</dbReference>
<evidence type="ECO:0000259" key="5">
    <source>
        <dbReference type="PROSITE" id="PS50893"/>
    </source>
</evidence>
<gene>
    <name evidence="6" type="ORF">LRS1606.268</name>
</gene>
<dbReference type="SMART" id="SM00382">
    <property type="entry name" value="AAA"/>
    <property type="match status" value="1"/>
</dbReference>
<dbReference type="AlphaFoldDB" id="A0A097SQA6"/>
<dbReference type="GO" id="GO:0005524">
    <property type="term" value="F:ATP binding"/>
    <property type="evidence" value="ECO:0007669"/>
    <property type="project" value="UniProtKB-KW"/>
</dbReference>
<dbReference type="GO" id="GO:0016887">
    <property type="term" value="F:ATP hydrolysis activity"/>
    <property type="evidence" value="ECO:0007669"/>
    <property type="project" value="InterPro"/>
</dbReference>
<geneLocation type="plasmid" evidence="6">
    <name>pNSL1</name>
</geneLocation>
<proteinExistence type="inferred from homology"/>
<dbReference type="InterPro" id="IPR003593">
    <property type="entry name" value="AAA+_ATPase"/>
</dbReference>
<evidence type="ECO:0000256" key="1">
    <source>
        <dbReference type="ARBA" id="ARBA00005417"/>
    </source>
</evidence>
<keyword evidence="4" id="KW-0067">ATP-binding</keyword>
<accession>A0A097SQA6</accession>
<dbReference type="PANTHER" id="PTHR42734:SF5">
    <property type="entry name" value="IRON TRANSPORT SYSTEM ATP-BINDING PROTEIN HI_0361-RELATED"/>
    <property type="match status" value="1"/>
</dbReference>